<dbReference type="InterPro" id="IPR050266">
    <property type="entry name" value="AB_hydrolase_sf"/>
</dbReference>
<keyword evidence="2" id="KW-0378">Hydrolase</keyword>
<dbReference type="Proteomes" id="UP000316298">
    <property type="component" value="Unassembled WGS sequence"/>
</dbReference>
<dbReference type="PANTHER" id="PTHR43798">
    <property type="entry name" value="MONOACYLGLYCEROL LIPASE"/>
    <property type="match status" value="1"/>
</dbReference>
<evidence type="ECO:0000259" key="3">
    <source>
        <dbReference type="Pfam" id="PF00561"/>
    </source>
</evidence>
<dbReference type="InterPro" id="IPR000073">
    <property type="entry name" value="AB_hydrolase_1"/>
</dbReference>
<dbReference type="GO" id="GO:0006508">
    <property type="term" value="P:proteolysis"/>
    <property type="evidence" value="ECO:0007669"/>
    <property type="project" value="InterPro"/>
</dbReference>
<protein>
    <submittedName>
        <fullName evidence="4">Pimeloyl-ACP methyl ester carboxylesterase</fullName>
    </submittedName>
</protein>
<comment type="caution">
    <text evidence="4">The sequence shown here is derived from an EMBL/GenBank/DDBJ whole genome shotgun (WGS) entry which is preliminary data.</text>
</comment>
<dbReference type="GO" id="GO:0016020">
    <property type="term" value="C:membrane"/>
    <property type="evidence" value="ECO:0007669"/>
    <property type="project" value="TreeGrafter"/>
</dbReference>
<dbReference type="OrthoDB" id="9796770at2"/>
<evidence type="ECO:0000256" key="2">
    <source>
        <dbReference type="ARBA" id="ARBA00022801"/>
    </source>
</evidence>
<gene>
    <name evidence="4" type="ORF">FB475_1550</name>
</gene>
<dbReference type="GO" id="GO:0004177">
    <property type="term" value="F:aminopeptidase activity"/>
    <property type="evidence" value="ECO:0007669"/>
    <property type="project" value="UniProtKB-EC"/>
</dbReference>
<dbReference type="PANTHER" id="PTHR43798:SF33">
    <property type="entry name" value="HYDROLASE, PUTATIVE (AFU_ORTHOLOGUE AFUA_2G14860)-RELATED"/>
    <property type="match status" value="1"/>
</dbReference>
<dbReference type="RefSeq" id="WP_141853857.1">
    <property type="nucleotide sequence ID" value="NZ_BAAAKA010000012.1"/>
</dbReference>
<name>A0A542EPZ8_9ACTN</name>
<reference evidence="4 5" key="1">
    <citation type="submission" date="2019-06" db="EMBL/GenBank/DDBJ databases">
        <title>Sequencing the genomes of 1000 actinobacteria strains.</title>
        <authorList>
            <person name="Klenk H.-P."/>
        </authorList>
    </citation>
    <scope>NUCLEOTIDE SEQUENCE [LARGE SCALE GENOMIC DNA]</scope>
    <source>
        <strain evidence="4 5">DSM 17305</strain>
    </source>
</reference>
<keyword evidence="5" id="KW-1185">Reference proteome</keyword>
<comment type="similarity">
    <text evidence="1">Belongs to the peptidase S33 family.</text>
</comment>
<evidence type="ECO:0000256" key="1">
    <source>
        <dbReference type="ARBA" id="ARBA00010088"/>
    </source>
</evidence>
<dbReference type="AlphaFoldDB" id="A0A542EPZ8"/>
<organism evidence="4 5">
    <name type="scientific">Kribbella jejuensis</name>
    <dbReference type="NCBI Taxonomy" id="236068"/>
    <lineage>
        <taxon>Bacteria</taxon>
        <taxon>Bacillati</taxon>
        <taxon>Actinomycetota</taxon>
        <taxon>Actinomycetes</taxon>
        <taxon>Propionibacteriales</taxon>
        <taxon>Kribbellaceae</taxon>
        <taxon>Kribbella</taxon>
    </lineage>
</organism>
<feature type="domain" description="AB hydrolase-1" evidence="3">
    <location>
        <begin position="49"/>
        <end position="160"/>
    </location>
</feature>
<dbReference type="InterPro" id="IPR029058">
    <property type="entry name" value="AB_hydrolase_fold"/>
</dbReference>
<dbReference type="EMBL" id="VFMM01000001">
    <property type="protein sequence ID" value="TQJ17432.1"/>
    <property type="molecule type" value="Genomic_DNA"/>
</dbReference>
<dbReference type="Gene3D" id="3.40.50.1820">
    <property type="entry name" value="alpha/beta hydrolase"/>
    <property type="match status" value="1"/>
</dbReference>
<sequence>MSETFDDAREIIADLQRIVTPNGVQENYLLTAGGVDHWVYARGNDRANPVILFIHGGPASPLAPVAWEFQRPLEEYFTVVTYDQRAAGRTLHTIDPETIADTLTIAQYVTDAIELAEQLRERYGVPKLILLGHSWGTIIATRAALERPDLFHAYVGIGQIVDARANEQLCFDYAVEQAREHNHTEALEQLATIAPYPGAEPVTRERIIIAREWAQYRGGLSAYRDNSLYFFMAPLLSPEYTVADAEAIGEGNLFTLGRVLDEMLEVDFTGVIEFQIPVLMFLGRHDYTTPTAPVEAWFEAVRAPYKKAIWFEHSAHLTPWEEPGKFLLSLVTHVRPLAVEV</sequence>
<evidence type="ECO:0000313" key="5">
    <source>
        <dbReference type="Proteomes" id="UP000316298"/>
    </source>
</evidence>
<dbReference type="InterPro" id="IPR002410">
    <property type="entry name" value="Peptidase_S33"/>
</dbReference>
<accession>A0A542EPZ8</accession>
<dbReference type="Pfam" id="PF00561">
    <property type="entry name" value="Abhydrolase_1"/>
    <property type="match status" value="1"/>
</dbReference>
<dbReference type="SUPFAM" id="SSF53474">
    <property type="entry name" value="alpha/beta-Hydrolases"/>
    <property type="match status" value="1"/>
</dbReference>
<dbReference type="PRINTS" id="PR00793">
    <property type="entry name" value="PROAMNOPTASE"/>
</dbReference>
<proteinExistence type="inferred from homology"/>
<evidence type="ECO:0000313" key="4">
    <source>
        <dbReference type="EMBL" id="TQJ17432.1"/>
    </source>
</evidence>